<keyword evidence="1" id="KW-0408">Iron</keyword>
<feature type="domain" description="Ferrous iron transporter FeoA-like" evidence="3">
    <location>
        <begin position="178"/>
        <end position="249"/>
    </location>
</feature>
<organism evidence="4 5">
    <name type="scientific">Polaribacter atrinae</name>
    <dbReference type="NCBI Taxonomy" id="1333662"/>
    <lineage>
        <taxon>Bacteria</taxon>
        <taxon>Pseudomonadati</taxon>
        <taxon>Bacteroidota</taxon>
        <taxon>Flavobacteriia</taxon>
        <taxon>Flavobacteriales</taxon>
        <taxon>Flavobacteriaceae</taxon>
    </lineage>
</organism>
<feature type="transmembrane region" description="Helical" evidence="2">
    <location>
        <begin position="6"/>
        <end position="24"/>
    </location>
</feature>
<comment type="caution">
    <text evidence="4">The sequence shown here is derived from an EMBL/GenBank/DDBJ whole genome shotgun (WGS) entry which is preliminary data.</text>
</comment>
<protein>
    <recommendedName>
        <fullName evidence="3">Ferrous iron transporter FeoA-like domain-containing protein</fullName>
    </recommendedName>
</protein>
<dbReference type="RefSeq" id="WP_082864222.1">
    <property type="nucleotide sequence ID" value="NZ_CANKUV010000005.1"/>
</dbReference>
<dbReference type="OrthoDB" id="9791355at2"/>
<dbReference type="SMART" id="SM00529">
    <property type="entry name" value="HTH_DTXR"/>
    <property type="match status" value="1"/>
</dbReference>
<dbReference type="GO" id="GO:0003700">
    <property type="term" value="F:DNA-binding transcription factor activity"/>
    <property type="evidence" value="ECO:0007669"/>
    <property type="project" value="InterPro"/>
</dbReference>
<dbReference type="AlphaFoldDB" id="A0A176TD91"/>
<dbReference type="InterPro" id="IPR001367">
    <property type="entry name" value="Fe_dep_repressor"/>
</dbReference>
<name>A0A176TD91_9FLAO</name>
<feature type="domain" description="Ferrous iron transporter FeoA-like" evidence="3">
    <location>
        <begin position="261"/>
        <end position="335"/>
    </location>
</feature>
<dbReference type="Proteomes" id="UP000076923">
    <property type="component" value="Unassembled WGS sequence"/>
</dbReference>
<dbReference type="SUPFAM" id="SSF50037">
    <property type="entry name" value="C-terminal domain of transcriptional repressors"/>
    <property type="match status" value="1"/>
</dbReference>
<dbReference type="InterPro" id="IPR036388">
    <property type="entry name" value="WH-like_DNA-bd_sf"/>
</dbReference>
<keyword evidence="2" id="KW-1133">Transmembrane helix</keyword>
<dbReference type="GO" id="GO:0046983">
    <property type="term" value="F:protein dimerization activity"/>
    <property type="evidence" value="ECO:0007669"/>
    <property type="project" value="InterPro"/>
</dbReference>
<evidence type="ECO:0000259" key="3">
    <source>
        <dbReference type="SMART" id="SM00899"/>
    </source>
</evidence>
<evidence type="ECO:0000256" key="1">
    <source>
        <dbReference type="ARBA" id="ARBA00023004"/>
    </source>
</evidence>
<dbReference type="PANTHER" id="PTHR33238">
    <property type="entry name" value="IRON (METAL) DEPENDENT REPRESSOR, DTXR FAMILY"/>
    <property type="match status" value="1"/>
</dbReference>
<dbReference type="PANTHER" id="PTHR33238:SF7">
    <property type="entry name" value="IRON-DEPENDENT TRANSCRIPTIONAL REGULATOR"/>
    <property type="match status" value="1"/>
</dbReference>
<dbReference type="Gene3D" id="2.30.30.90">
    <property type="match status" value="1"/>
</dbReference>
<reference evidence="4 5" key="1">
    <citation type="submission" date="2016-02" db="EMBL/GenBank/DDBJ databases">
        <title>Draft genome sequence of Polaribacter atrinae KACC17473.</title>
        <authorList>
            <person name="Shin S.-K."/>
            <person name="Yi H."/>
        </authorList>
    </citation>
    <scope>NUCLEOTIDE SEQUENCE [LARGE SCALE GENOMIC DNA]</scope>
    <source>
        <strain evidence="4 5">KACC 17473</strain>
    </source>
</reference>
<dbReference type="InterPro" id="IPR036421">
    <property type="entry name" value="Fe_dep_repressor_sf"/>
</dbReference>
<dbReference type="InterPro" id="IPR036390">
    <property type="entry name" value="WH_DNA-bd_sf"/>
</dbReference>
<gene>
    <name evidence="4" type="ORF">LPB303_08305</name>
</gene>
<keyword evidence="5" id="KW-1185">Reference proteome</keyword>
<dbReference type="GO" id="GO:0046914">
    <property type="term" value="F:transition metal ion binding"/>
    <property type="evidence" value="ECO:0007669"/>
    <property type="project" value="InterPro"/>
</dbReference>
<proteinExistence type="predicted"/>
<dbReference type="SMART" id="SM00899">
    <property type="entry name" value="FeoA"/>
    <property type="match status" value="2"/>
</dbReference>
<dbReference type="InterPro" id="IPR022689">
    <property type="entry name" value="Iron_dep_repressor"/>
</dbReference>
<evidence type="ECO:0000313" key="4">
    <source>
        <dbReference type="EMBL" id="OAD45385.1"/>
    </source>
</evidence>
<dbReference type="Pfam" id="PF04023">
    <property type="entry name" value="FeoA"/>
    <property type="match status" value="1"/>
</dbReference>
<accession>A0A176TD91</accession>
<sequence>MNTYNPIVALLVFFGVILVLYFIFNPKNGLFFKYLKARKETEKTAIEDILKLLYHDPKTSINTIFDELDFSHSLLLESIDTMLETGLIQKEHELFSLTNDGDEYALRIVRAHRLWEKYLSEKTGFHKTEWHRRAEKKEHELSGEEVENLSTLLGNPRYDPHGDPIPTKAGKIPKKKGMLLADLPILNFGKIIHIEDEPTSIYKQILAQHIHLHSQVYMKEISENRIVFESEGEQFVLSPIVAKNITVISLDKADVIEKDTMRLSNLENNQKATIIGVSKECRGENRRRLLDLGFVKGATVSIDLLNPLGDPKAFLIKGTAIALRKDQAVKILITKA</sequence>
<dbReference type="SUPFAM" id="SSF47979">
    <property type="entry name" value="Iron-dependent repressor protein, dimerization domain"/>
    <property type="match status" value="1"/>
</dbReference>
<dbReference type="SUPFAM" id="SSF46785">
    <property type="entry name" value="Winged helix' DNA-binding domain"/>
    <property type="match status" value="1"/>
</dbReference>
<keyword evidence="2" id="KW-0472">Membrane</keyword>
<dbReference type="EMBL" id="LVWE01000029">
    <property type="protein sequence ID" value="OAD45385.1"/>
    <property type="molecule type" value="Genomic_DNA"/>
</dbReference>
<dbReference type="InterPro" id="IPR050536">
    <property type="entry name" value="DtxR_MntR_Metal-Reg"/>
</dbReference>
<dbReference type="InterPro" id="IPR038157">
    <property type="entry name" value="FeoA_core_dom"/>
</dbReference>
<dbReference type="Pfam" id="PF02742">
    <property type="entry name" value="Fe_dep_repr_C"/>
    <property type="match status" value="1"/>
</dbReference>
<dbReference type="InterPro" id="IPR007167">
    <property type="entry name" value="Fe-transptr_FeoA-like"/>
</dbReference>
<keyword evidence="2" id="KW-0812">Transmembrane</keyword>
<dbReference type="InterPro" id="IPR008988">
    <property type="entry name" value="Transcriptional_repressor_C"/>
</dbReference>
<evidence type="ECO:0000313" key="5">
    <source>
        <dbReference type="Proteomes" id="UP000076923"/>
    </source>
</evidence>
<dbReference type="Gene3D" id="1.10.10.10">
    <property type="entry name" value="Winged helix-like DNA-binding domain superfamily/Winged helix DNA-binding domain"/>
    <property type="match status" value="1"/>
</dbReference>
<dbReference type="STRING" id="1333662.LPB303_08305"/>
<evidence type="ECO:0000256" key="2">
    <source>
        <dbReference type="SAM" id="Phobius"/>
    </source>
</evidence>